<sequence>MNFTPLQITSSYSLLQSSIQIKKLVAKAKERGFKAISLADTNVLYGTIEFYQECIKNNIKPLVGLQIGLNELQMVDHDFPLLLFAENKIGYQNLVKISSLKMTNQNSNLTITDIAGLENGLKVIIPATHSELIDLIERGERERAESLLQTYLNVFSKDNVVLGVNLKQSNILRRTVHDLGNDFNLKCVPLPEVNYLDSDEYFATQVLKDIDSGETIRDVQNLVAIRGDDFLKNHQEFLDDFSNDDFKDDLKNLEELVDGIDLKLEFSKPQLPDFTVNQEESSINMLKRLCQESLAIFFQTNSVSDEKIYTNRLKSELKVIESMGFADYFLIIHDVIDYAHSDNIITGPGRGSAAGSLVAYLLSITSVDPIKFGLLFERFLNPERHQMPDIDLDIPDNKRDKVLEYVHQKYGHQRVAQIITFGTLAAKQAIRDVARVFGMLPNQINQISKLIPNQLNITLERSIKESVPLQNFVNDSEKNRAIFETARKIEGLPRHYSTHAAGIVLSERDIVEFAPIQSGNDGMLMVQYSKNYVEQVGLLKMDFLGLRNLSLLAEIIDDVKKVNSNFEIEKISLEDSDTLALFQRADTSGVFQFESAGIRNFLRKMRPDSFSLIVAVNALYRPGPMQNIDSFIKRKDGLEKFNIQDKILENILGETFGILVYQEQVMQVASEMGGFTLGEADLLRRAMSKKKSDVIKTMENKFIEGSKKNGFSVPAAERVYAYIESFANYGFNKSHAVAYSKLAFQLAYLKTHFSGQFYKALLNSVMGGNSKTREYIQEVKRLGISVEAPDINKSLFQYSFNENKIIMGLQSIKGLRKDFIKEVLSEREKNGKFTTVDSLLRRVGTEHFNQDTIERLIYSGALDHFGYNRAELLEYLPELLESLSLSKGSMDLFERLTPKVIHQKEINLQSKLEWEEDLLGTYVSAHPVERYKKTSELIHSTKISEVTQGQTVKIIALIRNVRLIRTKKGEQMAFITISDETGSLDGVIFPNAMKTMIDISSTQVVVLSGKVSNRNEQLQLVVNTIQTPEIFENTNKRWNLIVPSRQNTALFQSELMTIFKKHHGQIPVTLTYEDTGEKNNLGSNFNLDDSRETKESLGKLLGIEKIFLK</sequence>
<dbReference type="PATRIC" id="fig|701521.8.peg.840"/>
<comment type="subunit">
    <text evidence="10">DNA polymerase III contains a core (composed of alpha, epsilon and theta chains) that associates with a tau subunit. This core dimerizes to form the POLIII' complex. PolIII' associates with the gamma complex (composed of gamma, delta, delta', psi and chi chains) and with the beta chain to form the complete DNA polymerase III complex.</text>
</comment>
<reference evidence="13 14" key="1">
    <citation type="journal article" date="2012" name="J. Bacteriol.">
        <title>Complete Genome Sequence of the Beer Spoilage Organism Pediococcus claussenii ATCC BAA-344T.</title>
        <authorList>
            <person name="Pittet V."/>
            <person name="Abegunde T."/>
            <person name="Marfleet T."/>
            <person name="Haakensen M."/>
            <person name="Morrow K."/>
            <person name="Jayaprakash T."/>
            <person name="Schroeder K."/>
            <person name="Trost B."/>
            <person name="Byrns S."/>
            <person name="Bergsveinson J."/>
            <person name="Kusalik A."/>
            <person name="Ziola B."/>
        </authorList>
    </citation>
    <scope>NUCLEOTIDE SEQUENCE [LARGE SCALE GENOMIC DNA]</scope>
    <source>
        <strain evidence="13 14">ATCC BAA-344</strain>
    </source>
</reference>
<dbReference type="Proteomes" id="UP000005444">
    <property type="component" value="Chromosome"/>
</dbReference>
<dbReference type="InterPro" id="IPR029460">
    <property type="entry name" value="DNAPol_HHH"/>
</dbReference>
<keyword evidence="8" id="KW-0239">DNA-directed DNA polymerase</keyword>
<dbReference type="eggNOG" id="COG0587">
    <property type="taxonomic scope" value="Bacteria"/>
</dbReference>
<keyword evidence="7" id="KW-0235">DNA replication</keyword>
<dbReference type="Pfam" id="PF02811">
    <property type="entry name" value="PHP"/>
    <property type="match status" value="1"/>
</dbReference>
<organism evidence="13 14">
    <name type="scientific">Pediococcus claussenii (strain ATCC BAA-344 / DSM 14800 / JCM 18046 / KCTC 3811 / LMG 21948 / P06)</name>
    <dbReference type="NCBI Taxonomy" id="701521"/>
    <lineage>
        <taxon>Bacteria</taxon>
        <taxon>Bacillati</taxon>
        <taxon>Bacillota</taxon>
        <taxon>Bacilli</taxon>
        <taxon>Lactobacillales</taxon>
        <taxon>Lactobacillaceae</taxon>
        <taxon>Pediococcus</taxon>
    </lineage>
</organism>
<dbReference type="HOGENOM" id="CLU_001600_0_1_9"/>
<dbReference type="Gene3D" id="1.10.150.870">
    <property type="match status" value="1"/>
</dbReference>
<comment type="function">
    <text evidence="9">DNA polymerase III is a complex, multichain enzyme responsible for most of the replicative synthesis in bacteria. This DNA polymerase also exhibits 3' to 5' exonuclease activity. The alpha chain is the DNA polymerase.</text>
</comment>
<evidence type="ECO:0000256" key="5">
    <source>
        <dbReference type="ARBA" id="ARBA00022679"/>
    </source>
</evidence>
<dbReference type="GO" id="GO:0008408">
    <property type="term" value="F:3'-5' exonuclease activity"/>
    <property type="evidence" value="ECO:0007669"/>
    <property type="project" value="InterPro"/>
</dbReference>
<dbReference type="CDD" id="cd07431">
    <property type="entry name" value="PHP_PolIIIA"/>
    <property type="match status" value="1"/>
</dbReference>
<dbReference type="InterPro" id="IPR041931">
    <property type="entry name" value="DNA_pol3_alpha_thumb_dom"/>
</dbReference>
<dbReference type="SMART" id="SM00481">
    <property type="entry name" value="POLIIIAc"/>
    <property type="match status" value="1"/>
</dbReference>
<dbReference type="Pfam" id="PF07733">
    <property type="entry name" value="DNA_pol3_alpha"/>
    <property type="match status" value="1"/>
</dbReference>
<dbReference type="NCBIfam" id="NF004226">
    <property type="entry name" value="PRK05673.1"/>
    <property type="match status" value="1"/>
</dbReference>
<dbReference type="InterPro" id="IPR040982">
    <property type="entry name" value="DNA_pol3_finger"/>
</dbReference>
<feature type="domain" description="Polymerase/histidinol phosphatase N-terminal" evidence="12">
    <location>
        <begin position="4"/>
        <end position="71"/>
    </location>
</feature>
<dbReference type="Gene3D" id="2.40.50.140">
    <property type="entry name" value="Nucleic acid-binding proteins"/>
    <property type="match status" value="1"/>
</dbReference>
<evidence type="ECO:0000313" key="14">
    <source>
        <dbReference type="Proteomes" id="UP000005444"/>
    </source>
</evidence>
<dbReference type="NCBIfam" id="TIGR00594">
    <property type="entry name" value="polc"/>
    <property type="match status" value="1"/>
</dbReference>
<dbReference type="STRING" id="701521.PECL_891"/>
<accession>G8PD26</accession>
<evidence type="ECO:0000259" key="12">
    <source>
        <dbReference type="SMART" id="SM00481"/>
    </source>
</evidence>
<protein>
    <recommendedName>
        <fullName evidence="4">DNA polymerase III subunit alpha</fullName>
        <ecNumber evidence="3">2.7.7.7</ecNumber>
    </recommendedName>
</protein>
<dbReference type="PANTHER" id="PTHR32294:SF0">
    <property type="entry name" value="DNA POLYMERASE III SUBUNIT ALPHA"/>
    <property type="match status" value="1"/>
</dbReference>
<dbReference type="InterPro" id="IPR011708">
    <property type="entry name" value="DNA_pol3_alpha_NTPase_dom"/>
</dbReference>
<dbReference type="InterPro" id="IPR004805">
    <property type="entry name" value="DnaE2/DnaE/PolC"/>
</dbReference>
<dbReference type="Gene3D" id="1.10.10.1600">
    <property type="entry name" value="Bacterial DNA polymerase III alpha subunit, thumb domain"/>
    <property type="match status" value="1"/>
</dbReference>
<comment type="similarity">
    <text evidence="2">Belongs to the DNA polymerase type-C family. DnaE subfamily.</text>
</comment>
<dbReference type="RefSeq" id="WP_014215358.1">
    <property type="nucleotide sequence ID" value="NC_016605.1"/>
</dbReference>
<dbReference type="GO" id="GO:0006260">
    <property type="term" value="P:DNA replication"/>
    <property type="evidence" value="ECO:0007669"/>
    <property type="project" value="UniProtKB-KW"/>
</dbReference>
<evidence type="ECO:0000256" key="7">
    <source>
        <dbReference type="ARBA" id="ARBA00022705"/>
    </source>
</evidence>
<evidence type="ECO:0000256" key="2">
    <source>
        <dbReference type="ARBA" id="ARBA00009496"/>
    </source>
</evidence>
<dbReference type="AlphaFoldDB" id="G8PD26"/>
<evidence type="ECO:0000256" key="3">
    <source>
        <dbReference type="ARBA" id="ARBA00012417"/>
    </source>
</evidence>
<dbReference type="Pfam" id="PF14579">
    <property type="entry name" value="HHH_6"/>
    <property type="match status" value="1"/>
</dbReference>
<dbReference type="EC" id="2.7.7.7" evidence="3"/>
<evidence type="ECO:0000313" key="13">
    <source>
        <dbReference type="EMBL" id="AEV95161.1"/>
    </source>
</evidence>
<dbReference type="InterPro" id="IPR004365">
    <property type="entry name" value="NA-bd_OB_tRNA"/>
</dbReference>
<proteinExistence type="inferred from homology"/>
<keyword evidence="6" id="KW-0548">Nucleotidyltransferase</keyword>
<dbReference type="Gene3D" id="3.20.20.140">
    <property type="entry name" value="Metal-dependent hydrolases"/>
    <property type="match status" value="1"/>
</dbReference>
<dbReference type="InterPro" id="IPR012340">
    <property type="entry name" value="NA-bd_OB-fold"/>
</dbReference>
<keyword evidence="5" id="KW-0808">Transferase</keyword>
<dbReference type="InterPro" id="IPR004013">
    <property type="entry name" value="PHP_dom"/>
</dbReference>
<comment type="catalytic activity">
    <reaction evidence="11">
        <text>DNA(n) + a 2'-deoxyribonucleoside 5'-triphosphate = DNA(n+1) + diphosphate</text>
        <dbReference type="Rhea" id="RHEA:22508"/>
        <dbReference type="Rhea" id="RHEA-COMP:17339"/>
        <dbReference type="Rhea" id="RHEA-COMP:17340"/>
        <dbReference type="ChEBI" id="CHEBI:33019"/>
        <dbReference type="ChEBI" id="CHEBI:61560"/>
        <dbReference type="ChEBI" id="CHEBI:173112"/>
        <dbReference type="EC" id="2.7.7.7"/>
    </reaction>
</comment>
<keyword evidence="14" id="KW-1185">Reference proteome</keyword>
<dbReference type="PANTHER" id="PTHR32294">
    <property type="entry name" value="DNA POLYMERASE III SUBUNIT ALPHA"/>
    <property type="match status" value="1"/>
</dbReference>
<name>G8PD26_PEDCP</name>
<evidence type="ECO:0000256" key="9">
    <source>
        <dbReference type="ARBA" id="ARBA00025611"/>
    </source>
</evidence>
<dbReference type="GO" id="GO:0003887">
    <property type="term" value="F:DNA-directed DNA polymerase activity"/>
    <property type="evidence" value="ECO:0007669"/>
    <property type="project" value="UniProtKB-KW"/>
</dbReference>
<dbReference type="CDD" id="cd04485">
    <property type="entry name" value="DnaE_OBF"/>
    <property type="match status" value="1"/>
</dbReference>
<dbReference type="Pfam" id="PF01336">
    <property type="entry name" value="tRNA_anti-codon"/>
    <property type="match status" value="1"/>
</dbReference>
<evidence type="ECO:0000256" key="8">
    <source>
        <dbReference type="ARBA" id="ARBA00022932"/>
    </source>
</evidence>
<evidence type="ECO:0000256" key="10">
    <source>
        <dbReference type="ARBA" id="ARBA00026073"/>
    </source>
</evidence>
<dbReference type="SUPFAM" id="SSF50249">
    <property type="entry name" value="Nucleic acid-binding proteins"/>
    <property type="match status" value="1"/>
</dbReference>
<dbReference type="InterPro" id="IPR003141">
    <property type="entry name" value="Pol/His_phosphatase_N"/>
</dbReference>
<dbReference type="EMBL" id="CP003137">
    <property type="protein sequence ID" value="AEV95161.1"/>
    <property type="molecule type" value="Genomic_DNA"/>
</dbReference>
<evidence type="ECO:0000256" key="4">
    <source>
        <dbReference type="ARBA" id="ARBA00019114"/>
    </source>
</evidence>
<evidence type="ECO:0000256" key="6">
    <source>
        <dbReference type="ARBA" id="ARBA00022695"/>
    </source>
</evidence>
<evidence type="ECO:0000256" key="11">
    <source>
        <dbReference type="ARBA" id="ARBA00049244"/>
    </source>
</evidence>
<comment type="subcellular location">
    <subcellularLocation>
        <location evidence="1">Cytoplasm</location>
    </subcellularLocation>
</comment>
<dbReference type="GO" id="GO:0005737">
    <property type="term" value="C:cytoplasm"/>
    <property type="evidence" value="ECO:0007669"/>
    <property type="project" value="UniProtKB-SubCell"/>
</dbReference>
<evidence type="ECO:0000256" key="1">
    <source>
        <dbReference type="ARBA" id="ARBA00004496"/>
    </source>
</evidence>
<gene>
    <name evidence="13" type="primary">dnaE</name>
    <name evidence="13" type="ordered locus">PECL_891</name>
</gene>
<dbReference type="KEGG" id="pce:PECL_891"/>
<dbReference type="GO" id="GO:0003676">
    <property type="term" value="F:nucleic acid binding"/>
    <property type="evidence" value="ECO:0007669"/>
    <property type="project" value="InterPro"/>
</dbReference>
<dbReference type="Pfam" id="PF17657">
    <property type="entry name" value="DNA_pol3_finger"/>
    <property type="match status" value="1"/>
</dbReference>